<dbReference type="eggNOG" id="ENOG502SA5Y">
    <property type="taxonomic scope" value="Eukaryota"/>
</dbReference>
<dbReference type="PANTHER" id="PTHR38849">
    <property type="entry name" value="SMALL SECRETED PROTEIN"/>
    <property type="match status" value="1"/>
</dbReference>
<dbReference type="OrthoDB" id="2151417at2759"/>
<dbReference type="PANTHER" id="PTHR38849:SF1">
    <property type="entry name" value="SMALL SECRETED PROTEIN"/>
    <property type="match status" value="1"/>
</dbReference>
<proteinExistence type="predicted"/>
<dbReference type="EMBL" id="KV441409">
    <property type="protein sequence ID" value="OAF55383.1"/>
    <property type="molecule type" value="Genomic_DNA"/>
</dbReference>
<accession>A0A177A2R4</accession>
<reference evidence="1" key="1">
    <citation type="submission" date="2016-03" db="EMBL/GenBank/DDBJ databases">
        <title>Updated assembly of Pseudogymnoascus destructans, the fungus causing white-nose syndrome of bats.</title>
        <authorList>
            <person name="Palmer J.M."/>
            <person name="Drees K.P."/>
            <person name="Foster J.T."/>
            <person name="Lindner D.L."/>
        </authorList>
    </citation>
    <scope>NUCLEOTIDE SEQUENCE [LARGE SCALE GENOMIC DNA]</scope>
    <source>
        <strain evidence="1">20631-21</strain>
    </source>
</reference>
<dbReference type="Proteomes" id="UP000077154">
    <property type="component" value="Unassembled WGS sequence"/>
</dbReference>
<sequence>MQLSISTIGLYATLSLTAYNDLSISAGQAGDAQAKALAKISIDSTSDLANVSKAELQIVKKVAIQNGKIKNKVLKLSAAVLALQIQEVQGDSSVASKLAVEQKKLNNNIALDTKAAGQDSTAVSFDGTS</sequence>
<protein>
    <submittedName>
        <fullName evidence="1">Uncharacterized protein</fullName>
    </submittedName>
</protein>
<gene>
    <name evidence="1" type="ORF">VC83_08383</name>
</gene>
<dbReference type="VEuPathDB" id="FungiDB:GMDG_07125"/>
<name>A0A177A2R4_9PEZI</name>
<evidence type="ECO:0000313" key="1">
    <source>
        <dbReference type="EMBL" id="OAF55383.1"/>
    </source>
</evidence>
<dbReference type="AlphaFoldDB" id="A0A177A2R4"/>
<dbReference type="RefSeq" id="XP_024320683.1">
    <property type="nucleotide sequence ID" value="XM_024471935.1"/>
</dbReference>
<organism evidence="1">
    <name type="scientific">Pseudogymnoascus destructans</name>
    <dbReference type="NCBI Taxonomy" id="655981"/>
    <lineage>
        <taxon>Eukaryota</taxon>
        <taxon>Fungi</taxon>
        <taxon>Dikarya</taxon>
        <taxon>Ascomycota</taxon>
        <taxon>Pezizomycotina</taxon>
        <taxon>Leotiomycetes</taxon>
        <taxon>Thelebolales</taxon>
        <taxon>Thelebolaceae</taxon>
        <taxon>Pseudogymnoascus</taxon>
    </lineage>
</organism>
<dbReference type="GeneID" id="36291424"/>